<dbReference type="Proteomes" id="UP000244201">
    <property type="component" value="Chromosome"/>
</dbReference>
<dbReference type="PANTHER" id="PTHR32097">
    <property type="entry name" value="CAMP-BINDING PROTEIN 1-RELATED"/>
    <property type="match status" value="1"/>
</dbReference>
<name>A0A2R4T9A5_9ACTN</name>
<comment type="similarity">
    <text evidence="1">Belongs to the CAPAB/TerDEXZ family.</text>
</comment>
<evidence type="ECO:0000259" key="2">
    <source>
        <dbReference type="Pfam" id="PF02342"/>
    </source>
</evidence>
<dbReference type="InterPro" id="IPR051324">
    <property type="entry name" value="Stress/Tellurium_Resist"/>
</dbReference>
<protein>
    <submittedName>
        <fullName evidence="3">TerD-family protein</fullName>
    </submittedName>
</protein>
<dbReference type="Gene3D" id="2.60.60.30">
    <property type="entry name" value="sav2460 like domains"/>
    <property type="match status" value="1"/>
</dbReference>
<evidence type="ECO:0000313" key="3">
    <source>
        <dbReference type="EMBL" id="AVZ75709.1"/>
    </source>
</evidence>
<sequence>MSSLNKGVRRVEVALRWDPSPLGESAHDLDIVAATYRADAPYGAPSYVVHFDSRSPDGTITLTRDSKTGQGFGSDEVMTLEFDRLAATYGRVVVGVVIQQRDGRKVFGDVANTVVRILEGPVELGKNEFADVSASTAAVVGEFTRSDAGEWEFRPVLRGFDADPQSFVGEMGNSTY</sequence>
<dbReference type="OrthoDB" id="3851702at2"/>
<dbReference type="AlphaFoldDB" id="A0A2R4T9A5"/>
<dbReference type="KEGG" id="slk:SLUN_29375"/>
<dbReference type="Pfam" id="PF02342">
    <property type="entry name" value="TerD"/>
    <property type="match status" value="1"/>
</dbReference>
<dbReference type="InterPro" id="IPR003325">
    <property type="entry name" value="TerD"/>
</dbReference>
<evidence type="ECO:0000313" key="4">
    <source>
        <dbReference type="Proteomes" id="UP000244201"/>
    </source>
</evidence>
<organism evidence="3 4">
    <name type="scientific">Streptomyces lunaelactis</name>
    <dbReference type="NCBI Taxonomy" id="1535768"/>
    <lineage>
        <taxon>Bacteria</taxon>
        <taxon>Bacillati</taxon>
        <taxon>Actinomycetota</taxon>
        <taxon>Actinomycetes</taxon>
        <taxon>Kitasatosporales</taxon>
        <taxon>Streptomycetaceae</taxon>
        <taxon>Streptomyces</taxon>
    </lineage>
</organism>
<reference evidence="3 4" key="1">
    <citation type="submission" date="2018-01" db="EMBL/GenBank/DDBJ databases">
        <title>Complete genome sequence of Streptomyces lunaelactis MM109T, a Ferroverdin A producer isolated from cave moonmilk deposits.</title>
        <authorList>
            <person name="Naome A."/>
            <person name="Martinet L."/>
            <person name="Maciejewska M."/>
            <person name="Anderssen S."/>
            <person name="Adam D."/>
            <person name="Tenconi E."/>
            <person name="Deflandre B."/>
            <person name="Arguelles-Arias A."/>
            <person name="Calusinska M."/>
            <person name="Copieters W."/>
            <person name="Karim L."/>
            <person name="Hanikenne M."/>
            <person name="Baurain D."/>
            <person name="van Wezel G."/>
            <person name="Smargiasso N."/>
            <person name="de Pauw E."/>
            <person name="Delfosse P."/>
            <person name="Rigali S."/>
        </authorList>
    </citation>
    <scope>NUCLEOTIDE SEQUENCE [LARGE SCALE GENOMIC DNA]</scope>
    <source>
        <strain evidence="3 4">MM109</strain>
    </source>
</reference>
<dbReference type="EMBL" id="CP026304">
    <property type="protein sequence ID" value="AVZ75709.1"/>
    <property type="molecule type" value="Genomic_DNA"/>
</dbReference>
<dbReference type="RefSeq" id="WP_108152998.1">
    <property type="nucleotide sequence ID" value="NZ_CP026304.1"/>
</dbReference>
<dbReference type="CDD" id="cd06974">
    <property type="entry name" value="TerD_like"/>
    <property type="match status" value="1"/>
</dbReference>
<gene>
    <name evidence="3" type="ORF">SLUN_29375</name>
</gene>
<dbReference type="GeneID" id="55659363"/>
<dbReference type="PANTHER" id="PTHR32097:SF4">
    <property type="entry name" value="GENERAL STRESS PROTEIN 16U"/>
    <property type="match status" value="1"/>
</dbReference>
<accession>A0A2R4T9A5</accession>
<keyword evidence="4" id="KW-1185">Reference proteome</keyword>
<proteinExistence type="inferred from homology"/>
<evidence type="ECO:0000256" key="1">
    <source>
        <dbReference type="ARBA" id="ARBA00008775"/>
    </source>
</evidence>
<feature type="domain" description="TerD" evidence="2">
    <location>
        <begin position="5"/>
        <end position="163"/>
    </location>
</feature>